<sequence length="104" mass="10670">MRIFMTALVAASALSTVGMATSAFAAEGAVLKLKAPSKAPTLIQDGAMWRCNGDVCAAPQVKSLPIGRACRKVAAELGPIVSFNYRGQDLDAAGLADCNTVAKS</sequence>
<evidence type="ECO:0000256" key="1">
    <source>
        <dbReference type="SAM" id="SignalP"/>
    </source>
</evidence>
<proteinExistence type="predicted"/>
<evidence type="ECO:0000313" key="3">
    <source>
        <dbReference type="Proteomes" id="UP001262754"/>
    </source>
</evidence>
<feature type="signal peptide" evidence="1">
    <location>
        <begin position="1"/>
        <end position="25"/>
    </location>
</feature>
<name>A0ABU1MY99_9CAUL</name>
<dbReference type="EMBL" id="JAVDRL010000005">
    <property type="protein sequence ID" value="MDR6531159.1"/>
    <property type="molecule type" value="Genomic_DNA"/>
</dbReference>
<dbReference type="RefSeq" id="WP_057184187.1">
    <property type="nucleotide sequence ID" value="NZ_JAVDRL010000005.1"/>
</dbReference>
<feature type="chain" id="PRO_5046157152" evidence="1">
    <location>
        <begin position="26"/>
        <end position="104"/>
    </location>
</feature>
<evidence type="ECO:0000313" key="2">
    <source>
        <dbReference type="EMBL" id="MDR6531159.1"/>
    </source>
</evidence>
<keyword evidence="3" id="KW-1185">Reference proteome</keyword>
<comment type="caution">
    <text evidence="2">The sequence shown here is derived from an EMBL/GenBank/DDBJ whole genome shotgun (WGS) entry which is preliminary data.</text>
</comment>
<dbReference type="Pfam" id="PF26624">
    <property type="entry name" value="DUF8200"/>
    <property type="match status" value="1"/>
</dbReference>
<dbReference type="InterPro" id="IPR058067">
    <property type="entry name" value="CC_3452-like"/>
</dbReference>
<protein>
    <submittedName>
        <fullName evidence="2">Uncharacterized protein</fullName>
    </submittedName>
</protein>
<dbReference type="Proteomes" id="UP001262754">
    <property type="component" value="Unassembled WGS sequence"/>
</dbReference>
<accession>A0ABU1MY99</accession>
<gene>
    <name evidence="2" type="ORF">J2800_001901</name>
</gene>
<keyword evidence="1" id="KW-0732">Signal</keyword>
<reference evidence="2 3" key="1">
    <citation type="submission" date="2023-07" db="EMBL/GenBank/DDBJ databases">
        <title>Sorghum-associated microbial communities from plants grown in Nebraska, USA.</title>
        <authorList>
            <person name="Schachtman D."/>
        </authorList>
    </citation>
    <scope>NUCLEOTIDE SEQUENCE [LARGE SCALE GENOMIC DNA]</scope>
    <source>
        <strain evidence="2 3">DS2154</strain>
    </source>
</reference>
<dbReference type="InterPro" id="IPR058513">
    <property type="entry name" value="DUF8200"/>
</dbReference>
<organism evidence="2 3">
    <name type="scientific">Caulobacter rhizosphaerae</name>
    <dbReference type="NCBI Taxonomy" id="2010972"/>
    <lineage>
        <taxon>Bacteria</taxon>
        <taxon>Pseudomonadati</taxon>
        <taxon>Pseudomonadota</taxon>
        <taxon>Alphaproteobacteria</taxon>
        <taxon>Caulobacterales</taxon>
        <taxon>Caulobacteraceae</taxon>
        <taxon>Caulobacter</taxon>
    </lineage>
</organism>
<dbReference type="NCBIfam" id="NF047636">
    <property type="entry name" value="CC_3452_fam"/>
    <property type="match status" value="1"/>
</dbReference>